<dbReference type="Pfam" id="PF00072">
    <property type="entry name" value="Response_reg"/>
    <property type="match status" value="1"/>
</dbReference>
<name>T2GEB0_MEGG1</name>
<reference evidence="9 10" key="1">
    <citation type="journal article" date="2013" name="J. Bacteriol.">
        <title>Roles of HynAB and Ech, the only two hydrogenases found in the model sulfate reducer Desulfovibrio gigas.</title>
        <authorList>
            <person name="Morais-Silva F.O."/>
            <person name="Santos C.I."/>
            <person name="Rodrigues R."/>
            <person name="Pereira I.A."/>
            <person name="Rodrigues-Pousada C."/>
        </authorList>
    </citation>
    <scope>NUCLEOTIDE SEQUENCE [LARGE SCALE GENOMIC DNA]</scope>
    <source>
        <strain evidence="10">ATCC 19364 / DSM 1382 / NCIMB 9332 / VKM B-1759</strain>
    </source>
</reference>
<feature type="region of interest" description="Disordered" evidence="6">
    <location>
        <begin position="307"/>
        <end position="347"/>
    </location>
</feature>
<evidence type="ECO:0000313" key="10">
    <source>
        <dbReference type="Proteomes" id="UP000016587"/>
    </source>
</evidence>
<dbReference type="Pfam" id="PF00512">
    <property type="entry name" value="HisKA"/>
    <property type="match status" value="1"/>
</dbReference>
<feature type="modified residue" description="4-aspartylphosphate" evidence="5">
    <location>
        <position position="404"/>
    </location>
</feature>
<keyword evidence="3 5" id="KW-0597">Phosphoprotein</keyword>
<dbReference type="GO" id="GO:0000155">
    <property type="term" value="F:phosphorelay sensor kinase activity"/>
    <property type="evidence" value="ECO:0007669"/>
    <property type="project" value="InterPro"/>
</dbReference>
<dbReference type="KEGG" id="dgg:DGI_2504"/>
<evidence type="ECO:0000259" key="8">
    <source>
        <dbReference type="PROSITE" id="PS50110"/>
    </source>
</evidence>
<dbReference type="InterPro" id="IPR001789">
    <property type="entry name" value="Sig_transdc_resp-reg_receiver"/>
</dbReference>
<keyword evidence="4" id="KW-0902">Two-component regulatory system</keyword>
<dbReference type="InterPro" id="IPR004358">
    <property type="entry name" value="Sig_transdc_His_kin-like_C"/>
</dbReference>
<dbReference type="PRINTS" id="PR00344">
    <property type="entry name" value="BCTRLSENSOR"/>
</dbReference>
<feature type="domain" description="Response regulatory" evidence="8">
    <location>
        <begin position="355"/>
        <end position="474"/>
    </location>
</feature>
<evidence type="ECO:0000313" key="9">
    <source>
        <dbReference type="EMBL" id="AGW14242.1"/>
    </source>
</evidence>
<dbReference type="InterPro" id="IPR003661">
    <property type="entry name" value="HisK_dim/P_dom"/>
</dbReference>
<keyword evidence="10" id="KW-1185">Reference proteome</keyword>
<dbReference type="FunFam" id="3.30.565.10:FF:000010">
    <property type="entry name" value="Sensor histidine kinase RcsC"/>
    <property type="match status" value="1"/>
</dbReference>
<dbReference type="SMART" id="SM00388">
    <property type="entry name" value="HisKA"/>
    <property type="match status" value="1"/>
</dbReference>
<sequence>MRGRRHCQAPLLQEAVVCMDEFERPGAQAVPSHAGPDPQQDTPLCRAEWSTPAAVDFLARLSHELRTPLHGILGMTDVAIRTLNEVALSGPSLAQPAPCRHVEVQPLLHMVRQSAISMLNIVNDLLDISKVESGELALEERPFDLAPMVREALAPLREDAKNKGLAFHLELDPQAPARVLGDPTRLRQVLRNLTENAIKFTRSGSVAVRLRSGQPKWQAEGLPRVQLTCTVSDTGLGIPEEKLPRVFDSFYQVDGSLSREFEGTGLGLAISRHLVKMMGGDIWARSQPGQGSAFTFSVWMHLPESEGSRDVSADAPHAPAGEARSDATANTAGRACGQGRGLDGSPDRMTLPPLRILLAEDNLVNQAFAQLILKREGHAVTTASNGHEALELLAKARYDLVLMDVRMPELDGVETTRRIRAREHGVLDPDVPIIAMTAHSQRGDRERFLEAGMDDYISKPMAWDSVIEIIGAVLRKRREVPYDEEKSPRREPFL</sequence>
<dbReference type="SUPFAM" id="SSF52172">
    <property type="entry name" value="CheY-like"/>
    <property type="match status" value="1"/>
</dbReference>
<dbReference type="InterPro" id="IPR036890">
    <property type="entry name" value="HATPase_C_sf"/>
</dbReference>
<dbReference type="SUPFAM" id="SSF47384">
    <property type="entry name" value="Homodimeric domain of signal transducing histidine kinase"/>
    <property type="match status" value="1"/>
</dbReference>
<dbReference type="PANTHER" id="PTHR45339">
    <property type="entry name" value="HYBRID SIGNAL TRANSDUCTION HISTIDINE KINASE J"/>
    <property type="match status" value="1"/>
</dbReference>
<dbReference type="Pfam" id="PF02518">
    <property type="entry name" value="HATPase_c"/>
    <property type="match status" value="1"/>
</dbReference>
<dbReference type="CDD" id="cd17546">
    <property type="entry name" value="REC_hyHK_CKI1_RcsC-like"/>
    <property type="match status" value="1"/>
</dbReference>
<dbReference type="Proteomes" id="UP000016587">
    <property type="component" value="Chromosome"/>
</dbReference>
<dbReference type="PATRIC" id="fig|1121448.10.peg.2456"/>
<reference evidence="10" key="2">
    <citation type="submission" date="2013-07" db="EMBL/GenBank/DDBJ databases">
        <authorList>
            <person name="Morais-Silva F.O."/>
            <person name="Rezende A.M."/>
            <person name="Pimentel C."/>
            <person name="Resende D.M."/>
            <person name="Santos C.I."/>
            <person name="Clemente C."/>
            <person name="de Oliveira L.M."/>
            <person name="da Silva S.M."/>
            <person name="Costa D.A."/>
            <person name="Varela-Raposo A."/>
            <person name="Horacio E.C.A."/>
            <person name="Matos M."/>
            <person name="Flores O."/>
            <person name="Ruiz J.C."/>
            <person name="Rodrigues-Pousada C."/>
        </authorList>
    </citation>
    <scope>NUCLEOTIDE SEQUENCE [LARGE SCALE GENOMIC DNA]</scope>
    <source>
        <strain evidence="10">ATCC 19364 / DSM 1382 / NCIMB 9332 / VKM B-1759</strain>
    </source>
</reference>
<dbReference type="PROSITE" id="PS50110">
    <property type="entry name" value="RESPONSE_REGULATORY"/>
    <property type="match status" value="1"/>
</dbReference>
<evidence type="ECO:0000259" key="7">
    <source>
        <dbReference type="PROSITE" id="PS50109"/>
    </source>
</evidence>
<evidence type="ECO:0000256" key="5">
    <source>
        <dbReference type="PROSITE-ProRule" id="PRU00169"/>
    </source>
</evidence>
<dbReference type="EMBL" id="CP006585">
    <property type="protein sequence ID" value="AGW14242.1"/>
    <property type="molecule type" value="Genomic_DNA"/>
</dbReference>
<evidence type="ECO:0000256" key="4">
    <source>
        <dbReference type="ARBA" id="ARBA00023012"/>
    </source>
</evidence>
<comment type="catalytic activity">
    <reaction evidence="1">
        <text>ATP + protein L-histidine = ADP + protein N-phospho-L-histidine.</text>
        <dbReference type="EC" id="2.7.13.3"/>
    </reaction>
</comment>
<dbReference type="Gene3D" id="3.40.50.2300">
    <property type="match status" value="1"/>
</dbReference>
<dbReference type="STRING" id="1121448.DGI_2504"/>
<dbReference type="PANTHER" id="PTHR45339:SF1">
    <property type="entry name" value="HYBRID SIGNAL TRANSDUCTION HISTIDINE KINASE J"/>
    <property type="match status" value="1"/>
</dbReference>
<dbReference type="EC" id="2.7.13.3" evidence="2"/>
<dbReference type="HOGENOM" id="CLU_000445_114_15_7"/>
<dbReference type="eggNOG" id="COG0642">
    <property type="taxonomic scope" value="Bacteria"/>
</dbReference>
<organism evidence="9 10">
    <name type="scientific">Megalodesulfovibrio gigas (strain ATCC 19364 / DSM 1382 / NCIMB 9332 / VKM B-1759)</name>
    <name type="common">Desulfovibrio gigas</name>
    <dbReference type="NCBI Taxonomy" id="1121448"/>
    <lineage>
        <taxon>Bacteria</taxon>
        <taxon>Pseudomonadati</taxon>
        <taxon>Thermodesulfobacteriota</taxon>
        <taxon>Desulfovibrionia</taxon>
        <taxon>Desulfovibrionales</taxon>
        <taxon>Desulfovibrionaceae</taxon>
        <taxon>Megalodesulfovibrio</taxon>
    </lineage>
</organism>
<dbReference type="SUPFAM" id="SSF55874">
    <property type="entry name" value="ATPase domain of HSP90 chaperone/DNA topoisomerase II/histidine kinase"/>
    <property type="match status" value="1"/>
</dbReference>
<dbReference type="InterPro" id="IPR036097">
    <property type="entry name" value="HisK_dim/P_sf"/>
</dbReference>
<evidence type="ECO:0000256" key="2">
    <source>
        <dbReference type="ARBA" id="ARBA00012438"/>
    </source>
</evidence>
<dbReference type="InterPro" id="IPR005467">
    <property type="entry name" value="His_kinase_dom"/>
</dbReference>
<evidence type="ECO:0000256" key="3">
    <source>
        <dbReference type="ARBA" id="ARBA00022553"/>
    </source>
</evidence>
<dbReference type="CDD" id="cd00082">
    <property type="entry name" value="HisKA"/>
    <property type="match status" value="1"/>
</dbReference>
<dbReference type="Gene3D" id="3.30.565.10">
    <property type="entry name" value="Histidine kinase-like ATPase, C-terminal domain"/>
    <property type="match status" value="1"/>
</dbReference>
<dbReference type="InterPro" id="IPR011006">
    <property type="entry name" value="CheY-like_superfamily"/>
</dbReference>
<dbReference type="SMART" id="SM00387">
    <property type="entry name" value="HATPase_c"/>
    <property type="match status" value="1"/>
</dbReference>
<protein>
    <recommendedName>
        <fullName evidence="2">histidine kinase</fullName>
        <ecNumber evidence="2">2.7.13.3</ecNumber>
    </recommendedName>
</protein>
<proteinExistence type="predicted"/>
<evidence type="ECO:0000256" key="1">
    <source>
        <dbReference type="ARBA" id="ARBA00000085"/>
    </source>
</evidence>
<dbReference type="CDD" id="cd16922">
    <property type="entry name" value="HATPase_EvgS-ArcB-TorS-like"/>
    <property type="match status" value="1"/>
</dbReference>
<keyword evidence="9" id="KW-0418">Kinase</keyword>
<dbReference type="SMART" id="SM00448">
    <property type="entry name" value="REC"/>
    <property type="match status" value="1"/>
</dbReference>
<feature type="domain" description="Histidine kinase" evidence="7">
    <location>
        <begin position="60"/>
        <end position="302"/>
    </location>
</feature>
<evidence type="ECO:0000256" key="6">
    <source>
        <dbReference type="SAM" id="MobiDB-lite"/>
    </source>
</evidence>
<dbReference type="InterPro" id="IPR003594">
    <property type="entry name" value="HATPase_dom"/>
</dbReference>
<accession>T2GEB0</accession>
<keyword evidence="9" id="KW-0808">Transferase</keyword>
<dbReference type="AlphaFoldDB" id="T2GEB0"/>
<dbReference type="Gene3D" id="1.10.287.130">
    <property type="match status" value="1"/>
</dbReference>
<dbReference type="PROSITE" id="PS50109">
    <property type="entry name" value="HIS_KIN"/>
    <property type="match status" value="1"/>
</dbReference>
<gene>
    <name evidence="9" type="ORF">DGI_2504</name>
</gene>